<keyword evidence="3" id="KW-1185">Reference proteome</keyword>
<evidence type="ECO:0000313" key="2">
    <source>
        <dbReference type="EMBL" id="UUP19594.1"/>
    </source>
</evidence>
<evidence type="ECO:0000313" key="3">
    <source>
        <dbReference type="Proteomes" id="UP001342418"/>
    </source>
</evidence>
<keyword evidence="1" id="KW-0812">Transmembrane</keyword>
<gene>
    <name evidence="2" type="ORF">NTH_04099</name>
</gene>
<keyword evidence="1" id="KW-0472">Membrane</keyword>
<keyword evidence="1" id="KW-1133">Transmembrane helix</keyword>
<feature type="transmembrane region" description="Helical" evidence="1">
    <location>
        <begin position="38"/>
        <end position="59"/>
    </location>
</feature>
<protein>
    <submittedName>
        <fullName evidence="2">Uncharacterized protein</fullName>
    </submittedName>
</protein>
<accession>A0ABY5MNN5</accession>
<sequence>MAKLQAGSGKREALLNTVAISEGNVETRARRIPLLGRAFYGFAAMAFAALCIKLAAIWFGGMISAGGHTDSTIEREIVIGNDVLRVPENLIRFGQARRDGIQQRLDLYLRWPELEGYSREARDDFNHAGGAKRILFLSFEPKVLSRDMSARLEPIYSHVIEPGARDGPAGLLLYRFSEKSGYVNEELAVGYGQVAAPFVARCLNGGMASQSLAACERDVHLGDDLTLTYRFPLELLPHWRALDAAILRKARTLLRTDG</sequence>
<name>A0ABY5MNN5_9HYPH</name>
<dbReference type="Proteomes" id="UP001342418">
    <property type="component" value="Chromosome"/>
</dbReference>
<reference evidence="2 3" key="1">
    <citation type="submission" date="2018-07" db="EMBL/GenBank/DDBJ databases">
        <title>Genome sequence of Nitratireductor thuwali#1536.</title>
        <authorList>
            <person name="Michoud G."/>
            <person name="Merlino G."/>
            <person name="Sefrji F.O."/>
            <person name="Daffonchio D."/>
        </authorList>
    </citation>
    <scope>NUCLEOTIDE SEQUENCE [LARGE SCALE GENOMIC DNA]</scope>
    <source>
        <strain evidence="3">Nit1536</strain>
    </source>
</reference>
<proteinExistence type="predicted"/>
<dbReference type="EMBL" id="CP030941">
    <property type="protein sequence ID" value="UUP19594.1"/>
    <property type="molecule type" value="Genomic_DNA"/>
</dbReference>
<organism evidence="2 3">
    <name type="scientific">Nitratireductor thuwali</name>
    <dbReference type="NCBI Taxonomy" id="2267699"/>
    <lineage>
        <taxon>Bacteria</taxon>
        <taxon>Pseudomonadati</taxon>
        <taxon>Pseudomonadota</taxon>
        <taxon>Alphaproteobacteria</taxon>
        <taxon>Hyphomicrobiales</taxon>
        <taxon>Phyllobacteriaceae</taxon>
        <taxon>Nitratireductor</taxon>
    </lineage>
</organism>
<evidence type="ECO:0000256" key="1">
    <source>
        <dbReference type="SAM" id="Phobius"/>
    </source>
</evidence>